<sequence>MENMKDLTSFTLHQKMAQWFRLRKQQQPTREKGSPNLQLWDSCPAPTPCGGWWRPKQSWEGSECSTIVPSGAETVQLNTEVAPRLHDREQSGSTEASCPSATRASDEAAFARARCSPRTRARVSRMPRRQQSLPPELDSVPPADRRMTLGVLSARRVAAVFNTGASRFTHSADKRIAMESMHQPSAETVSESSGPWAVGP</sequence>
<organism evidence="2 3">
    <name type="scientific">Liparis tanakae</name>
    <name type="common">Tanaka's snailfish</name>
    <dbReference type="NCBI Taxonomy" id="230148"/>
    <lineage>
        <taxon>Eukaryota</taxon>
        <taxon>Metazoa</taxon>
        <taxon>Chordata</taxon>
        <taxon>Craniata</taxon>
        <taxon>Vertebrata</taxon>
        <taxon>Euteleostomi</taxon>
        <taxon>Actinopterygii</taxon>
        <taxon>Neopterygii</taxon>
        <taxon>Teleostei</taxon>
        <taxon>Neoteleostei</taxon>
        <taxon>Acanthomorphata</taxon>
        <taxon>Eupercaria</taxon>
        <taxon>Perciformes</taxon>
        <taxon>Cottioidei</taxon>
        <taxon>Cottales</taxon>
        <taxon>Liparidae</taxon>
        <taxon>Liparis</taxon>
    </lineage>
</organism>
<feature type="compositionally biased region" description="Polar residues" evidence="1">
    <location>
        <begin position="91"/>
        <end position="103"/>
    </location>
</feature>
<accession>A0A4Z2I6G1</accession>
<feature type="region of interest" description="Disordered" evidence="1">
    <location>
        <begin position="83"/>
        <end position="143"/>
    </location>
</feature>
<protein>
    <submittedName>
        <fullName evidence="2">Uncharacterized protein</fullName>
    </submittedName>
</protein>
<proteinExistence type="predicted"/>
<feature type="region of interest" description="Disordered" evidence="1">
    <location>
        <begin position="179"/>
        <end position="200"/>
    </location>
</feature>
<comment type="caution">
    <text evidence="2">The sequence shown here is derived from an EMBL/GenBank/DDBJ whole genome shotgun (WGS) entry which is preliminary data.</text>
</comment>
<name>A0A4Z2I6G1_9TELE</name>
<reference evidence="2 3" key="1">
    <citation type="submission" date="2019-03" db="EMBL/GenBank/DDBJ databases">
        <title>First draft genome of Liparis tanakae, snailfish: a comprehensive survey of snailfish specific genes.</title>
        <authorList>
            <person name="Kim W."/>
            <person name="Song I."/>
            <person name="Jeong J.-H."/>
            <person name="Kim D."/>
            <person name="Kim S."/>
            <person name="Ryu S."/>
            <person name="Song J.Y."/>
            <person name="Lee S.K."/>
        </authorList>
    </citation>
    <scope>NUCLEOTIDE SEQUENCE [LARGE SCALE GENOMIC DNA]</scope>
    <source>
        <tissue evidence="2">Muscle</tissue>
    </source>
</reference>
<keyword evidence="3" id="KW-1185">Reference proteome</keyword>
<evidence type="ECO:0000313" key="2">
    <source>
        <dbReference type="EMBL" id="TNN73400.1"/>
    </source>
</evidence>
<dbReference type="Proteomes" id="UP000314294">
    <property type="component" value="Unassembled WGS sequence"/>
</dbReference>
<evidence type="ECO:0000256" key="1">
    <source>
        <dbReference type="SAM" id="MobiDB-lite"/>
    </source>
</evidence>
<gene>
    <name evidence="2" type="ORF">EYF80_016354</name>
</gene>
<dbReference type="EMBL" id="SRLO01000125">
    <property type="protein sequence ID" value="TNN73400.1"/>
    <property type="molecule type" value="Genomic_DNA"/>
</dbReference>
<dbReference type="AlphaFoldDB" id="A0A4Z2I6G1"/>
<evidence type="ECO:0000313" key="3">
    <source>
        <dbReference type="Proteomes" id="UP000314294"/>
    </source>
</evidence>
<feature type="region of interest" description="Disordered" evidence="1">
    <location>
        <begin position="23"/>
        <end position="42"/>
    </location>
</feature>
<feature type="compositionally biased region" description="Basic residues" evidence="1">
    <location>
        <begin position="115"/>
        <end position="128"/>
    </location>
</feature>
<feature type="compositionally biased region" description="Polar residues" evidence="1">
    <location>
        <begin position="182"/>
        <end position="193"/>
    </location>
</feature>